<gene>
    <name evidence="2" type="ORF">CSC65_01780</name>
</gene>
<dbReference type="InterPro" id="IPR029063">
    <property type="entry name" value="SAM-dependent_MTases_sf"/>
</dbReference>
<dbReference type="CDD" id="cd02440">
    <property type="entry name" value="AdoMet_MTases"/>
    <property type="match status" value="1"/>
</dbReference>
<comment type="caution">
    <text evidence="2">The sequence shown here is derived from an EMBL/GenBank/DDBJ whole genome shotgun (WGS) entry which is preliminary data.</text>
</comment>
<dbReference type="EMBL" id="PDWN01000002">
    <property type="protein sequence ID" value="KAF1696795.1"/>
    <property type="molecule type" value="Genomic_DNA"/>
</dbReference>
<evidence type="ECO:0000313" key="2">
    <source>
        <dbReference type="EMBL" id="KAF1696795.1"/>
    </source>
</evidence>
<dbReference type="Pfam" id="PF08241">
    <property type="entry name" value="Methyltransf_11"/>
    <property type="match status" value="1"/>
</dbReference>
<evidence type="ECO:0000313" key="3">
    <source>
        <dbReference type="Proteomes" id="UP000788419"/>
    </source>
</evidence>
<sequence length="330" mass="35528">MSSSDDSTRRAAWSAYWSSGRMHSCATSYGNNYGGAIAGFWRGFFGRFPPSGRLLDLATGNGPLPHMLWELRKDAADIDAVDLAELAPAWHEPSLHGGVRFHSAVRIEALPFADASFDGVVSQFGFEYADRARALAECQRVARPQAHIAFVMHHAGSVLVKVGREELGHHARLVAEDGLMHAAHDAIPWIARARSGVPASDPVAASRARDCYNHAMEALAAAAHASLAPDLLLEAREEVHRLLASVRAGNAASVLADLDAYRGELERGRLRTAEMVSHALDRSQVEQLREQLQSARPGSSVECRELSQSEGVLAWSLVSTPSGSPATGDV</sequence>
<feature type="domain" description="Methyltransferase type 11" evidence="1">
    <location>
        <begin position="55"/>
        <end position="150"/>
    </location>
</feature>
<reference evidence="2 3" key="1">
    <citation type="submission" date="2017-10" db="EMBL/GenBank/DDBJ databases">
        <title>Whole genome sequencing of members of genus Pseudoxanthomonas.</title>
        <authorList>
            <person name="Kumar S."/>
            <person name="Bansal K."/>
            <person name="Kaur A."/>
            <person name="Patil P."/>
            <person name="Sharma S."/>
            <person name="Patil P.B."/>
        </authorList>
    </citation>
    <scope>NUCLEOTIDE SEQUENCE [LARGE SCALE GENOMIC DNA]</scope>
    <source>
        <strain evidence="2 3">DSM 17801</strain>
    </source>
</reference>
<dbReference type="InterPro" id="IPR013216">
    <property type="entry name" value="Methyltransf_11"/>
</dbReference>
<proteinExistence type="predicted"/>
<name>A0ABQ6ZA94_9GAMM</name>
<accession>A0ABQ6ZA94</accession>
<keyword evidence="3" id="KW-1185">Reference proteome</keyword>
<dbReference type="SUPFAM" id="SSF53335">
    <property type="entry name" value="S-adenosyl-L-methionine-dependent methyltransferases"/>
    <property type="match status" value="1"/>
</dbReference>
<evidence type="ECO:0000259" key="1">
    <source>
        <dbReference type="Pfam" id="PF08241"/>
    </source>
</evidence>
<dbReference type="Proteomes" id="UP000788419">
    <property type="component" value="Unassembled WGS sequence"/>
</dbReference>
<protein>
    <recommendedName>
        <fullName evidence="1">Methyltransferase type 11 domain-containing protein</fullName>
    </recommendedName>
</protein>
<dbReference type="Gene3D" id="3.40.50.150">
    <property type="entry name" value="Vaccinia Virus protein VP39"/>
    <property type="match status" value="1"/>
</dbReference>
<dbReference type="RefSeq" id="WP_162408270.1">
    <property type="nucleotide sequence ID" value="NZ_PDWN01000002.1"/>
</dbReference>
<organism evidence="2 3">
    <name type="scientific">Pseudoxanthomonas daejeonensis</name>
    <dbReference type="NCBI Taxonomy" id="266062"/>
    <lineage>
        <taxon>Bacteria</taxon>
        <taxon>Pseudomonadati</taxon>
        <taxon>Pseudomonadota</taxon>
        <taxon>Gammaproteobacteria</taxon>
        <taxon>Lysobacterales</taxon>
        <taxon>Lysobacteraceae</taxon>
        <taxon>Pseudoxanthomonas</taxon>
    </lineage>
</organism>